<dbReference type="SFLD" id="SFLDG01018">
    <property type="entry name" value="Squalene/Phytoene_Synthase_Lik"/>
    <property type="match status" value="1"/>
</dbReference>
<dbReference type="AlphaFoldDB" id="A0A7Y8Y3K1"/>
<name>A0A7Y8Y3K1_9FLAO</name>
<dbReference type="SFLD" id="SFLDG01212">
    <property type="entry name" value="Phytoene_synthase_like"/>
    <property type="match status" value="1"/>
</dbReference>
<sequence length="279" mass="32342">MKQLFDQVSDACSQQLTKTYSTSFSTAVRMLAPSIRQDIYNIYGYVRLADEIVDSFLDYDQYELLTRLKIETTEAIANRISLNPVLNAFQHTVNRYNMPVQLIHDFLKSMETDLEKKVYASKEEYDQYIYGSADVVGLMCLHVFVKGDTVRFNELKHAAMRLGSAFQKVNFLRDFKADFEILGRVYFPGTDFGKLNDCDKKDIIAEIRSDLEEGFGGIRKLPLEAKLGVYVAYRYYRALLSKLDRVASADLKRSRIRVPSYRKLTLFARCYFDHKLNLI</sequence>
<reference evidence="2 3" key="1">
    <citation type="submission" date="2020-07" db="EMBL/GenBank/DDBJ databases">
        <authorList>
            <person name="Sun Q."/>
        </authorList>
    </citation>
    <scope>NUCLEOTIDE SEQUENCE [LARGE SCALE GENOMIC DNA]</scope>
    <source>
        <strain evidence="2 3">MAH-1</strain>
    </source>
</reference>
<dbReference type="PROSITE" id="PS01045">
    <property type="entry name" value="SQUALEN_PHYTOEN_SYN_2"/>
    <property type="match status" value="1"/>
</dbReference>
<dbReference type="GO" id="GO:0051996">
    <property type="term" value="F:squalene synthase [NAD(P)H] activity"/>
    <property type="evidence" value="ECO:0007669"/>
    <property type="project" value="InterPro"/>
</dbReference>
<organism evidence="2 3">
    <name type="scientific">Flavobacterium agri</name>
    <dbReference type="NCBI Taxonomy" id="2743471"/>
    <lineage>
        <taxon>Bacteria</taxon>
        <taxon>Pseudomonadati</taxon>
        <taxon>Bacteroidota</taxon>
        <taxon>Flavobacteriia</taxon>
        <taxon>Flavobacteriales</taxon>
        <taxon>Flavobacteriaceae</taxon>
        <taxon>Flavobacterium</taxon>
    </lineage>
</organism>
<comment type="caution">
    <text evidence="2">The sequence shown here is derived from an EMBL/GenBank/DDBJ whole genome shotgun (WGS) entry which is preliminary data.</text>
</comment>
<keyword evidence="3" id="KW-1185">Reference proteome</keyword>
<evidence type="ECO:0000256" key="1">
    <source>
        <dbReference type="ARBA" id="ARBA00022679"/>
    </source>
</evidence>
<dbReference type="InterPro" id="IPR002060">
    <property type="entry name" value="Squ/phyt_synthse"/>
</dbReference>
<keyword evidence="1" id="KW-0808">Transferase</keyword>
<gene>
    <name evidence="2" type="ORF">HZF10_13575</name>
</gene>
<dbReference type="InterPro" id="IPR019845">
    <property type="entry name" value="Squalene/phytoene_synthase_CS"/>
</dbReference>
<dbReference type="GO" id="GO:0004311">
    <property type="term" value="F:geranylgeranyl diphosphate synthase activity"/>
    <property type="evidence" value="ECO:0007669"/>
    <property type="project" value="InterPro"/>
</dbReference>
<accession>A0A7Y8Y3K1</accession>
<proteinExistence type="predicted"/>
<dbReference type="Pfam" id="PF00494">
    <property type="entry name" value="SQS_PSY"/>
    <property type="match status" value="1"/>
</dbReference>
<evidence type="ECO:0000313" key="3">
    <source>
        <dbReference type="Proteomes" id="UP000535020"/>
    </source>
</evidence>
<dbReference type="Gene3D" id="1.10.600.10">
    <property type="entry name" value="Farnesyl Diphosphate Synthase"/>
    <property type="match status" value="1"/>
</dbReference>
<dbReference type="SUPFAM" id="SSF48576">
    <property type="entry name" value="Terpenoid synthases"/>
    <property type="match status" value="1"/>
</dbReference>
<dbReference type="InterPro" id="IPR044843">
    <property type="entry name" value="Trans_IPPS_bact-type"/>
</dbReference>
<dbReference type="InterPro" id="IPR008949">
    <property type="entry name" value="Isoprenoid_synthase_dom_sf"/>
</dbReference>
<dbReference type="PANTHER" id="PTHR31480">
    <property type="entry name" value="BIFUNCTIONAL LYCOPENE CYCLASE/PHYTOENE SYNTHASE"/>
    <property type="match status" value="1"/>
</dbReference>
<dbReference type="CDD" id="cd00683">
    <property type="entry name" value="Trans_IPPS_HH"/>
    <property type="match status" value="1"/>
</dbReference>
<dbReference type="GO" id="GO:0016117">
    <property type="term" value="P:carotenoid biosynthetic process"/>
    <property type="evidence" value="ECO:0007669"/>
    <property type="project" value="UniProtKB-ARBA"/>
</dbReference>
<dbReference type="InterPro" id="IPR033904">
    <property type="entry name" value="Trans_IPPS_HH"/>
</dbReference>
<evidence type="ECO:0000313" key="2">
    <source>
        <dbReference type="EMBL" id="NYA71954.1"/>
    </source>
</evidence>
<dbReference type="EMBL" id="JACBJI010000006">
    <property type="protein sequence ID" value="NYA71954.1"/>
    <property type="molecule type" value="Genomic_DNA"/>
</dbReference>
<protein>
    <submittedName>
        <fullName evidence="2">Phytoene/squalene synthase family protein</fullName>
    </submittedName>
</protein>
<dbReference type="Proteomes" id="UP000535020">
    <property type="component" value="Unassembled WGS sequence"/>
</dbReference>
<dbReference type="RefSeq" id="WP_176006765.1">
    <property type="nucleotide sequence ID" value="NZ_JABWMI010000015.1"/>
</dbReference>
<dbReference type="SFLD" id="SFLDS00005">
    <property type="entry name" value="Isoprenoid_Synthase_Type_I"/>
    <property type="match status" value="1"/>
</dbReference>